<dbReference type="FunFam" id="2.10.110.10:FF:000008">
    <property type="entry name" value="Paxillin isoform 1"/>
    <property type="match status" value="2"/>
</dbReference>
<gene>
    <name evidence="11" type="ORF">HERILL_LOCUS13321</name>
</gene>
<evidence type="ECO:0000256" key="8">
    <source>
        <dbReference type="ARBA" id="ARBA00023038"/>
    </source>
</evidence>
<keyword evidence="8 9" id="KW-0440">LIM domain</keyword>
<keyword evidence="4 9" id="KW-0479">Metal-binding</keyword>
<evidence type="ECO:0000256" key="4">
    <source>
        <dbReference type="ARBA" id="ARBA00022723"/>
    </source>
</evidence>
<dbReference type="Gene3D" id="2.10.110.10">
    <property type="entry name" value="Cysteine Rich Protein"/>
    <property type="match status" value="3"/>
</dbReference>
<evidence type="ECO:0000256" key="1">
    <source>
        <dbReference type="ARBA" id="ARBA00004282"/>
    </source>
</evidence>
<evidence type="ECO:0000256" key="3">
    <source>
        <dbReference type="ARBA" id="ARBA00022490"/>
    </source>
</evidence>
<keyword evidence="6 9" id="KW-0862">Zinc</keyword>
<comment type="subcellular location">
    <subcellularLocation>
        <location evidence="1">Cell junction</location>
    </subcellularLocation>
    <subcellularLocation>
        <location evidence="2">Cytoplasm</location>
    </subcellularLocation>
</comment>
<dbReference type="GO" id="GO:0030018">
    <property type="term" value="C:Z disc"/>
    <property type="evidence" value="ECO:0007669"/>
    <property type="project" value="TreeGrafter"/>
</dbReference>
<proteinExistence type="predicted"/>
<dbReference type="InterPro" id="IPR001781">
    <property type="entry name" value="Znf_LIM"/>
</dbReference>
<keyword evidence="7" id="KW-0965">Cell junction</keyword>
<evidence type="ECO:0000256" key="2">
    <source>
        <dbReference type="ARBA" id="ARBA00004496"/>
    </source>
</evidence>
<evidence type="ECO:0000259" key="10">
    <source>
        <dbReference type="PROSITE" id="PS50023"/>
    </source>
</evidence>
<name>A0A7R8V395_HERIL</name>
<sequence>MSSDVKCNKCNQVITQKILTALGKSWHPEHFVCRECGAPIKDPTFNEKDGEPVCVACFTSKYSDVCFACKQPIREKVIKALGQTWHEEHFVCNGTCNKPISGAPFYEREGKAYCKDDFEKLFASKCTGCTLPILDKAVIALDAKWHKDCFKCKKCNKAITSDTFAVEDNKPLCTACTA</sequence>
<dbReference type="CDD" id="cd08368">
    <property type="entry name" value="LIM"/>
    <property type="match status" value="1"/>
</dbReference>
<reference evidence="11 12" key="1">
    <citation type="submission" date="2020-11" db="EMBL/GenBank/DDBJ databases">
        <authorList>
            <person name="Wallbank WR R."/>
            <person name="Pardo Diaz C."/>
            <person name="Kozak K."/>
            <person name="Martin S."/>
            <person name="Jiggins C."/>
            <person name="Moest M."/>
            <person name="Warren A I."/>
            <person name="Generalovic N T."/>
            <person name="Byers J.R.P. K."/>
            <person name="Montejo-Kovacevich G."/>
            <person name="Yen C E."/>
        </authorList>
    </citation>
    <scope>NUCLEOTIDE SEQUENCE [LARGE SCALE GENOMIC DNA]</scope>
</reference>
<feature type="domain" description="LIM zinc-binding" evidence="10">
    <location>
        <begin position="5"/>
        <end position="64"/>
    </location>
</feature>
<dbReference type="GO" id="GO:0070161">
    <property type="term" value="C:anchoring junction"/>
    <property type="evidence" value="ECO:0007669"/>
    <property type="project" value="UniProtKB-SubCell"/>
</dbReference>
<dbReference type="Proteomes" id="UP000594454">
    <property type="component" value="Chromosome 5"/>
</dbReference>
<dbReference type="Pfam" id="PF00412">
    <property type="entry name" value="LIM"/>
    <property type="match status" value="3"/>
</dbReference>
<dbReference type="GO" id="GO:0046872">
    <property type="term" value="F:metal ion binding"/>
    <property type="evidence" value="ECO:0007669"/>
    <property type="project" value="UniProtKB-KW"/>
</dbReference>
<evidence type="ECO:0000256" key="7">
    <source>
        <dbReference type="ARBA" id="ARBA00022949"/>
    </source>
</evidence>
<feature type="domain" description="LIM zinc-binding" evidence="10">
    <location>
        <begin position="124"/>
        <end position="178"/>
    </location>
</feature>
<accession>A0A7R8V395</accession>
<dbReference type="SMART" id="SM00132">
    <property type="entry name" value="LIM"/>
    <property type="match status" value="3"/>
</dbReference>
<dbReference type="PROSITE" id="PS00478">
    <property type="entry name" value="LIM_DOMAIN_1"/>
    <property type="match status" value="2"/>
</dbReference>
<protein>
    <recommendedName>
        <fullName evidence="10">LIM zinc-binding domain-containing protein</fullName>
    </recommendedName>
</protein>
<evidence type="ECO:0000256" key="5">
    <source>
        <dbReference type="ARBA" id="ARBA00022737"/>
    </source>
</evidence>
<evidence type="ECO:0000256" key="6">
    <source>
        <dbReference type="ARBA" id="ARBA00022833"/>
    </source>
</evidence>
<evidence type="ECO:0000313" key="12">
    <source>
        <dbReference type="Proteomes" id="UP000594454"/>
    </source>
</evidence>
<dbReference type="PANTHER" id="PTHR24205">
    <property type="entry name" value="FOUR AND A HALF LIM DOMAINS PROTEIN"/>
    <property type="match status" value="1"/>
</dbReference>
<dbReference type="GO" id="GO:0003712">
    <property type="term" value="F:transcription coregulator activity"/>
    <property type="evidence" value="ECO:0007669"/>
    <property type="project" value="TreeGrafter"/>
</dbReference>
<dbReference type="PROSITE" id="PS50023">
    <property type="entry name" value="LIM_DOMAIN_2"/>
    <property type="match status" value="2"/>
</dbReference>
<dbReference type="SUPFAM" id="SSF57716">
    <property type="entry name" value="Glucocorticoid receptor-like (DNA-binding domain)"/>
    <property type="match status" value="3"/>
</dbReference>
<dbReference type="OMA" id="VCAGPCK"/>
<keyword evidence="3" id="KW-0963">Cytoplasm</keyword>
<dbReference type="PANTHER" id="PTHR24205:SF16">
    <property type="entry name" value="GH01042P-RELATED"/>
    <property type="match status" value="1"/>
</dbReference>
<keyword evidence="5" id="KW-0677">Repeat</keyword>
<evidence type="ECO:0000313" key="11">
    <source>
        <dbReference type="EMBL" id="CAD7090865.1"/>
    </source>
</evidence>
<dbReference type="FunCoup" id="A0A7R8V395">
    <property type="interactions" value="16"/>
</dbReference>
<dbReference type="GO" id="GO:0005634">
    <property type="term" value="C:nucleus"/>
    <property type="evidence" value="ECO:0007669"/>
    <property type="project" value="TreeGrafter"/>
</dbReference>
<organism evidence="11 12">
    <name type="scientific">Hermetia illucens</name>
    <name type="common">Black soldier fly</name>
    <dbReference type="NCBI Taxonomy" id="343691"/>
    <lineage>
        <taxon>Eukaryota</taxon>
        <taxon>Metazoa</taxon>
        <taxon>Ecdysozoa</taxon>
        <taxon>Arthropoda</taxon>
        <taxon>Hexapoda</taxon>
        <taxon>Insecta</taxon>
        <taxon>Pterygota</taxon>
        <taxon>Neoptera</taxon>
        <taxon>Endopterygota</taxon>
        <taxon>Diptera</taxon>
        <taxon>Brachycera</taxon>
        <taxon>Stratiomyomorpha</taxon>
        <taxon>Stratiomyidae</taxon>
        <taxon>Hermetiinae</taxon>
        <taxon>Hermetia</taxon>
    </lineage>
</organism>
<dbReference type="EMBL" id="LR899013">
    <property type="protein sequence ID" value="CAD7090865.1"/>
    <property type="molecule type" value="Genomic_DNA"/>
</dbReference>
<keyword evidence="12" id="KW-1185">Reference proteome</keyword>
<dbReference type="InParanoid" id="A0A7R8V395"/>
<evidence type="ECO:0000256" key="9">
    <source>
        <dbReference type="PROSITE-ProRule" id="PRU00125"/>
    </source>
</evidence>
<dbReference type="AlphaFoldDB" id="A0A7R8V395"/>